<evidence type="ECO:0000256" key="4">
    <source>
        <dbReference type="ARBA" id="ARBA00022927"/>
    </source>
</evidence>
<organism evidence="6 7">
    <name type="scientific">Eptatretus burgeri</name>
    <name type="common">Inshore hagfish</name>
    <dbReference type="NCBI Taxonomy" id="7764"/>
    <lineage>
        <taxon>Eukaryota</taxon>
        <taxon>Metazoa</taxon>
        <taxon>Chordata</taxon>
        <taxon>Craniata</taxon>
        <taxon>Vertebrata</taxon>
        <taxon>Cyclostomata</taxon>
        <taxon>Myxini</taxon>
        <taxon>Myxiniformes</taxon>
        <taxon>Myxinidae</taxon>
        <taxon>Eptatretinae</taxon>
        <taxon>Eptatretus</taxon>
    </lineage>
</organism>
<dbReference type="SUPFAM" id="SSF56815">
    <property type="entry name" value="Sec1/munc18-like (SM) proteins"/>
    <property type="match status" value="1"/>
</dbReference>
<keyword evidence="4" id="KW-0813">Transport</keyword>
<dbReference type="Gene3D" id="1.25.40.850">
    <property type="match status" value="1"/>
</dbReference>
<accession>A0A8C4Q1I3</accession>
<dbReference type="InterPro" id="IPR043155">
    <property type="entry name" value="VPS33_dom3b"/>
</dbReference>
<name>A0A8C4Q1I3_EPTBU</name>
<protein>
    <submittedName>
        <fullName evidence="6">Uncharacterized protein</fullName>
    </submittedName>
</protein>
<keyword evidence="5" id="KW-0732">Signal</keyword>
<comment type="similarity">
    <text evidence="3">Belongs to the STXBP/unc-18/SEC1 family.</text>
</comment>
<dbReference type="Pfam" id="PF00995">
    <property type="entry name" value="Sec1"/>
    <property type="match status" value="1"/>
</dbReference>
<sequence>MMFSFVYQCPLPEVLRLLCLLSVTEGGLLPNDLRNLKNHLLQSYGTEQLLTLANLRRTGLLADQQPLETMASVESRMGKLVVDKTVSKAVGEKSTPLSRINLWFFVHHLGIYSENSQIQIPWD</sequence>
<dbReference type="InterPro" id="IPR001619">
    <property type="entry name" value="Sec1-like"/>
</dbReference>
<reference evidence="6" key="2">
    <citation type="submission" date="2025-09" db="UniProtKB">
        <authorList>
            <consortium name="Ensembl"/>
        </authorList>
    </citation>
    <scope>IDENTIFICATION</scope>
</reference>
<evidence type="ECO:0000313" key="6">
    <source>
        <dbReference type="Ensembl" id="ENSEBUP00000008590.1"/>
    </source>
</evidence>
<dbReference type="Ensembl" id="ENSEBUT00000009096.1">
    <property type="protein sequence ID" value="ENSEBUP00000008590.1"/>
    <property type="gene ID" value="ENSEBUG00000005562.1"/>
</dbReference>
<dbReference type="GO" id="GO:0016192">
    <property type="term" value="P:vesicle-mediated transport"/>
    <property type="evidence" value="ECO:0007669"/>
    <property type="project" value="InterPro"/>
</dbReference>
<dbReference type="Proteomes" id="UP000694388">
    <property type="component" value="Unplaced"/>
</dbReference>
<evidence type="ECO:0000313" key="7">
    <source>
        <dbReference type="Proteomes" id="UP000694388"/>
    </source>
</evidence>
<keyword evidence="7" id="KW-1185">Reference proteome</keyword>
<dbReference type="AlphaFoldDB" id="A0A8C4Q1I3"/>
<dbReference type="GO" id="GO:0031902">
    <property type="term" value="C:late endosome membrane"/>
    <property type="evidence" value="ECO:0007669"/>
    <property type="project" value="UniProtKB-SubCell"/>
</dbReference>
<dbReference type="GO" id="GO:0015031">
    <property type="term" value="P:protein transport"/>
    <property type="evidence" value="ECO:0007669"/>
    <property type="project" value="UniProtKB-KW"/>
</dbReference>
<evidence type="ECO:0000256" key="1">
    <source>
        <dbReference type="ARBA" id="ARBA00004492"/>
    </source>
</evidence>
<evidence type="ECO:0000256" key="3">
    <source>
        <dbReference type="ARBA" id="ARBA00009884"/>
    </source>
</evidence>
<dbReference type="GO" id="GO:0005765">
    <property type="term" value="C:lysosomal membrane"/>
    <property type="evidence" value="ECO:0007669"/>
    <property type="project" value="UniProtKB-SubCell"/>
</dbReference>
<evidence type="ECO:0000256" key="5">
    <source>
        <dbReference type="SAM" id="SignalP"/>
    </source>
</evidence>
<dbReference type="InterPro" id="IPR036045">
    <property type="entry name" value="Sec1-like_sf"/>
</dbReference>
<feature type="chain" id="PRO_5034357554" evidence="5">
    <location>
        <begin position="27"/>
        <end position="123"/>
    </location>
</feature>
<reference evidence="6" key="1">
    <citation type="submission" date="2025-08" db="UniProtKB">
        <authorList>
            <consortium name="Ensembl"/>
        </authorList>
    </citation>
    <scope>IDENTIFICATION</scope>
</reference>
<feature type="signal peptide" evidence="5">
    <location>
        <begin position="1"/>
        <end position="26"/>
    </location>
</feature>
<proteinExistence type="inferred from homology"/>
<comment type="subcellular location">
    <subcellularLocation>
        <location evidence="1">Late endosome membrane</location>
        <topology evidence="1">Peripheral membrane protein</topology>
        <orientation evidence="1">Cytoplasmic side</orientation>
    </subcellularLocation>
    <subcellularLocation>
        <location evidence="2">Lysosome membrane</location>
        <topology evidence="2">Peripheral membrane protein</topology>
        <orientation evidence="2">Cytoplasmic side</orientation>
    </subcellularLocation>
</comment>
<evidence type="ECO:0000256" key="2">
    <source>
        <dbReference type="ARBA" id="ARBA00004630"/>
    </source>
</evidence>
<keyword evidence="4" id="KW-0653">Protein transport</keyword>